<keyword evidence="2" id="KW-0121">Carboxypeptidase</keyword>
<name>A0ABR9T5Y1_9SPHI</name>
<dbReference type="InterPro" id="IPR029062">
    <property type="entry name" value="Class_I_gatase-like"/>
</dbReference>
<proteinExistence type="inferred from homology"/>
<dbReference type="InterPro" id="IPR027461">
    <property type="entry name" value="Carboxypeptidase_A_C_sf"/>
</dbReference>
<dbReference type="PIRSF" id="PIRSF028757">
    <property type="entry name" value="LD-carboxypeptidase"/>
    <property type="match status" value="1"/>
</dbReference>
<dbReference type="Pfam" id="PF02016">
    <property type="entry name" value="Peptidase_S66"/>
    <property type="match status" value="1"/>
</dbReference>
<dbReference type="InterPro" id="IPR027478">
    <property type="entry name" value="LdcA_N"/>
</dbReference>
<reference evidence="8 9" key="1">
    <citation type="submission" date="2018-02" db="EMBL/GenBank/DDBJ databases">
        <title>Sphingobacterium KA21.</title>
        <authorList>
            <person name="Vasarhelyi B.M."/>
            <person name="Deshmukh S."/>
            <person name="Balint B."/>
            <person name="Kukolya J."/>
        </authorList>
    </citation>
    <scope>NUCLEOTIDE SEQUENCE [LARGE SCALE GENOMIC DNA]</scope>
    <source>
        <strain evidence="8 9">Ka21</strain>
    </source>
</reference>
<evidence type="ECO:0000256" key="1">
    <source>
        <dbReference type="ARBA" id="ARBA00010233"/>
    </source>
</evidence>
<organism evidence="8 9">
    <name type="scientific">Sphingobacterium pedocola</name>
    <dbReference type="NCBI Taxonomy" id="2082722"/>
    <lineage>
        <taxon>Bacteria</taxon>
        <taxon>Pseudomonadati</taxon>
        <taxon>Bacteroidota</taxon>
        <taxon>Sphingobacteriia</taxon>
        <taxon>Sphingobacteriales</taxon>
        <taxon>Sphingobacteriaceae</taxon>
        <taxon>Sphingobacterium</taxon>
    </lineage>
</organism>
<sequence length="300" mass="33321">MKIPPYLQPGDKVAVVCPASYIKGDIDLGVKTLESWGLTVQIGSSATAQFHQFAGDDSLRTRDLQRALDDPQIKAIIAGRGGYGSVRIIDKLDFSKFIAKPKWLVGFSDVTAIHSHIQRQFAIPTIHGQMVKSFADSTYEALESLKHALFGQPLDIVYANTDFPNRPGESEGVLIGGNLAILQSIIASASDPFYEDKILFIEDVGESHYNIDRMLWTLKRAHKFDKLKGLIVGSFTSLRDSDPPFGQRFEEIVMNKVNEFSYPVAFGFPAGHMDDNRALIFGKKVKLHVEDIKVSLTYSL</sequence>
<dbReference type="RefSeq" id="WP_196937790.1">
    <property type="nucleotide sequence ID" value="NZ_MU158689.1"/>
</dbReference>
<dbReference type="InterPro" id="IPR040449">
    <property type="entry name" value="Peptidase_S66_N"/>
</dbReference>
<dbReference type="SUPFAM" id="SSF52317">
    <property type="entry name" value="Class I glutamine amidotransferase-like"/>
    <property type="match status" value="1"/>
</dbReference>
<dbReference type="CDD" id="cd07025">
    <property type="entry name" value="Peptidase_S66"/>
    <property type="match status" value="1"/>
</dbReference>
<keyword evidence="5" id="KW-0720">Serine protease</keyword>
<feature type="domain" description="LD-carboxypeptidase C-terminal" evidence="7">
    <location>
        <begin position="171"/>
        <end position="287"/>
    </location>
</feature>
<dbReference type="Gene3D" id="3.40.50.10740">
    <property type="entry name" value="Class I glutamine amidotransferase-like"/>
    <property type="match status" value="1"/>
</dbReference>
<dbReference type="InterPro" id="IPR003507">
    <property type="entry name" value="S66_fam"/>
</dbReference>
<dbReference type="PANTHER" id="PTHR30237">
    <property type="entry name" value="MURAMOYLTETRAPEPTIDE CARBOXYPEPTIDASE"/>
    <property type="match status" value="1"/>
</dbReference>
<evidence type="ECO:0000256" key="5">
    <source>
        <dbReference type="ARBA" id="ARBA00022825"/>
    </source>
</evidence>
<evidence type="ECO:0000256" key="2">
    <source>
        <dbReference type="ARBA" id="ARBA00022645"/>
    </source>
</evidence>
<dbReference type="InterPro" id="IPR040921">
    <property type="entry name" value="Peptidase_S66C"/>
</dbReference>
<comment type="similarity">
    <text evidence="1">Belongs to the peptidase S66 family.</text>
</comment>
<dbReference type="Gene3D" id="3.50.30.60">
    <property type="entry name" value="LD-carboxypeptidase A C-terminal domain-like"/>
    <property type="match status" value="1"/>
</dbReference>
<gene>
    <name evidence="8" type="ORF">C4F40_04980</name>
</gene>
<keyword evidence="3" id="KW-0645">Protease</keyword>
<evidence type="ECO:0000313" key="8">
    <source>
        <dbReference type="EMBL" id="MBE8720082.1"/>
    </source>
</evidence>
<feature type="domain" description="LD-carboxypeptidase N-terminal" evidence="6">
    <location>
        <begin position="13"/>
        <end position="128"/>
    </location>
</feature>
<evidence type="ECO:0000259" key="6">
    <source>
        <dbReference type="Pfam" id="PF02016"/>
    </source>
</evidence>
<evidence type="ECO:0000259" key="7">
    <source>
        <dbReference type="Pfam" id="PF17676"/>
    </source>
</evidence>
<keyword evidence="9" id="KW-1185">Reference proteome</keyword>
<dbReference type="Pfam" id="PF17676">
    <property type="entry name" value="Peptidase_S66C"/>
    <property type="match status" value="1"/>
</dbReference>
<protein>
    <submittedName>
        <fullName evidence="8">LD-carboxypeptidase</fullName>
    </submittedName>
</protein>
<comment type="caution">
    <text evidence="8">The sequence shown here is derived from an EMBL/GenBank/DDBJ whole genome shotgun (WGS) entry which is preliminary data.</text>
</comment>
<dbReference type="EMBL" id="PSKQ01000017">
    <property type="protein sequence ID" value="MBE8720082.1"/>
    <property type="molecule type" value="Genomic_DNA"/>
</dbReference>
<evidence type="ECO:0000256" key="4">
    <source>
        <dbReference type="ARBA" id="ARBA00022801"/>
    </source>
</evidence>
<evidence type="ECO:0000313" key="9">
    <source>
        <dbReference type="Proteomes" id="UP000618319"/>
    </source>
</evidence>
<accession>A0ABR9T5Y1</accession>
<dbReference type="PANTHER" id="PTHR30237:SF2">
    <property type="entry name" value="MUREIN TETRAPEPTIDE CARBOXYPEPTIDASE"/>
    <property type="match status" value="1"/>
</dbReference>
<evidence type="ECO:0000256" key="3">
    <source>
        <dbReference type="ARBA" id="ARBA00022670"/>
    </source>
</evidence>
<keyword evidence="4" id="KW-0378">Hydrolase</keyword>
<dbReference type="Proteomes" id="UP000618319">
    <property type="component" value="Unassembled WGS sequence"/>
</dbReference>
<dbReference type="SUPFAM" id="SSF141986">
    <property type="entry name" value="LD-carboxypeptidase A C-terminal domain-like"/>
    <property type="match status" value="1"/>
</dbReference>